<proteinExistence type="predicted"/>
<evidence type="ECO:0000313" key="2">
    <source>
        <dbReference type="Proteomes" id="UP001381693"/>
    </source>
</evidence>
<organism evidence="1 2">
    <name type="scientific">Halocaridina rubra</name>
    <name type="common">Hawaiian red shrimp</name>
    <dbReference type="NCBI Taxonomy" id="373956"/>
    <lineage>
        <taxon>Eukaryota</taxon>
        <taxon>Metazoa</taxon>
        <taxon>Ecdysozoa</taxon>
        <taxon>Arthropoda</taxon>
        <taxon>Crustacea</taxon>
        <taxon>Multicrustacea</taxon>
        <taxon>Malacostraca</taxon>
        <taxon>Eumalacostraca</taxon>
        <taxon>Eucarida</taxon>
        <taxon>Decapoda</taxon>
        <taxon>Pleocyemata</taxon>
        <taxon>Caridea</taxon>
        <taxon>Atyoidea</taxon>
        <taxon>Atyidae</taxon>
        <taxon>Halocaridina</taxon>
    </lineage>
</organism>
<protein>
    <submittedName>
        <fullName evidence="1">Uncharacterized protein</fullName>
    </submittedName>
</protein>
<gene>
    <name evidence="1" type="ORF">SK128_015073</name>
</gene>
<keyword evidence="2" id="KW-1185">Reference proteome</keyword>
<evidence type="ECO:0000313" key="1">
    <source>
        <dbReference type="EMBL" id="KAK7065333.1"/>
    </source>
</evidence>
<dbReference type="Proteomes" id="UP001381693">
    <property type="component" value="Unassembled WGS sequence"/>
</dbReference>
<comment type="caution">
    <text evidence="1">The sequence shown here is derived from an EMBL/GenBank/DDBJ whole genome shotgun (WGS) entry which is preliminary data.</text>
</comment>
<accession>A0AAN8ZVJ0</accession>
<reference evidence="1 2" key="1">
    <citation type="submission" date="2023-11" db="EMBL/GenBank/DDBJ databases">
        <title>Halocaridina rubra genome assembly.</title>
        <authorList>
            <person name="Smith C."/>
        </authorList>
    </citation>
    <scope>NUCLEOTIDE SEQUENCE [LARGE SCALE GENOMIC DNA]</scope>
    <source>
        <strain evidence="1">EP-1</strain>
        <tissue evidence="1">Whole</tissue>
    </source>
</reference>
<dbReference type="EMBL" id="JAXCGZ010020812">
    <property type="protein sequence ID" value="KAK7065333.1"/>
    <property type="molecule type" value="Genomic_DNA"/>
</dbReference>
<name>A0AAN8ZVJ0_HALRR</name>
<dbReference type="AlphaFoldDB" id="A0AAN8ZVJ0"/>
<sequence length="93" mass="10350">MHEWLPFHPYHHCQGTSTTAIVFYAPQFNASPLLPTGSHLRKLDTKDYDRLGRDSKVNGLAKEGSSTPSVAAASFSQQLNRMTHHNCVQKTIA</sequence>